<dbReference type="InterPro" id="IPR001261">
    <property type="entry name" value="ArgE/DapE_CS"/>
</dbReference>
<reference evidence="12" key="1">
    <citation type="submission" date="2016-10" db="EMBL/GenBank/DDBJ databases">
        <authorList>
            <person name="Varghese N."/>
            <person name="Submissions S."/>
        </authorList>
    </citation>
    <scope>NUCLEOTIDE SEQUENCE [LARGE SCALE GENOMIC DNA]</scope>
    <source>
        <strain evidence="12">GAS369</strain>
    </source>
</reference>
<dbReference type="InterPro" id="IPR036264">
    <property type="entry name" value="Bact_exopeptidase_dim_dom"/>
</dbReference>
<keyword evidence="9" id="KW-0170">Cobalt</keyword>
<dbReference type="PANTHER" id="PTHR43808:SF31">
    <property type="entry name" value="N-ACETYL-L-CITRULLINE DEACETYLASE"/>
    <property type="match status" value="1"/>
</dbReference>
<keyword evidence="7" id="KW-0378">Hydrolase</keyword>
<feature type="domain" description="Peptidase M20 dimerisation" evidence="10">
    <location>
        <begin position="173"/>
        <end position="277"/>
    </location>
</feature>
<keyword evidence="4" id="KW-0055">Arginine biosynthesis</keyword>
<evidence type="ECO:0000256" key="5">
    <source>
        <dbReference type="ARBA" id="ARBA00022605"/>
    </source>
</evidence>
<keyword evidence="3" id="KW-0963">Cytoplasm</keyword>
<dbReference type="InterPro" id="IPR002933">
    <property type="entry name" value="Peptidase_M20"/>
</dbReference>
<dbReference type="NCBIfam" id="TIGR01892">
    <property type="entry name" value="AcOrn-deacetyl"/>
    <property type="match status" value="1"/>
</dbReference>
<evidence type="ECO:0000256" key="3">
    <source>
        <dbReference type="ARBA" id="ARBA00022490"/>
    </source>
</evidence>
<dbReference type="NCBIfam" id="NF005710">
    <property type="entry name" value="PRK07522.1"/>
    <property type="match status" value="1"/>
</dbReference>
<accession>A0A1H1XMF0</accession>
<dbReference type="CDD" id="cd03894">
    <property type="entry name" value="M20_ArgE"/>
    <property type="match status" value="1"/>
</dbReference>
<comment type="cofactor">
    <cofactor evidence="1">
        <name>Zn(2+)</name>
        <dbReference type="ChEBI" id="CHEBI:29105"/>
    </cofactor>
</comment>
<keyword evidence="8" id="KW-0862">Zinc</keyword>
<dbReference type="Pfam" id="PF01546">
    <property type="entry name" value="Peptidase_M20"/>
    <property type="match status" value="1"/>
</dbReference>
<dbReference type="EMBL" id="LT629750">
    <property type="protein sequence ID" value="SDT10400.1"/>
    <property type="molecule type" value="Genomic_DNA"/>
</dbReference>
<evidence type="ECO:0000256" key="7">
    <source>
        <dbReference type="ARBA" id="ARBA00022801"/>
    </source>
</evidence>
<dbReference type="Proteomes" id="UP000243904">
    <property type="component" value="Chromosome I"/>
</dbReference>
<evidence type="ECO:0000256" key="6">
    <source>
        <dbReference type="ARBA" id="ARBA00022723"/>
    </source>
</evidence>
<dbReference type="PROSITE" id="PS00759">
    <property type="entry name" value="ARGE_DAPE_CPG2_2"/>
    <property type="match status" value="1"/>
</dbReference>
<dbReference type="Gene3D" id="3.40.630.10">
    <property type="entry name" value="Zn peptidases"/>
    <property type="match status" value="1"/>
</dbReference>
<keyword evidence="6" id="KW-0479">Metal-binding</keyword>
<dbReference type="InterPro" id="IPR011650">
    <property type="entry name" value="Peptidase_M20_dimer"/>
</dbReference>
<proteinExistence type="inferred from homology"/>
<dbReference type="InterPro" id="IPR010169">
    <property type="entry name" value="AcOrn-deacetyl"/>
</dbReference>
<dbReference type="Gene3D" id="3.30.70.360">
    <property type="match status" value="1"/>
</dbReference>
<dbReference type="InterPro" id="IPR050072">
    <property type="entry name" value="Peptidase_M20A"/>
</dbReference>
<dbReference type="GO" id="GO:0008777">
    <property type="term" value="F:acetylornithine deacetylase activity"/>
    <property type="evidence" value="ECO:0007669"/>
    <property type="project" value="TreeGrafter"/>
</dbReference>
<evidence type="ECO:0000256" key="9">
    <source>
        <dbReference type="ARBA" id="ARBA00023285"/>
    </source>
</evidence>
<comment type="similarity">
    <text evidence="2">Belongs to the peptidase M20A family. ArgE subfamily.</text>
</comment>
<evidence type="ECO:0000256" key="8">
    <source>
        <dbReference type="ARBA" id="ARBA00022833"/>
    </source>
</evidence>
<sequence>MLAPMTTLEILDKLVAFPTVSRDSNRDLIEFIRSFLAERNIEAELICTADGRKANLFATVGSKNVPGVMLSGHTDVVPVDDQNWSIDPFRMQLLSGRIYGRGTADMKGFLACVLSLVGRMAGTTLSKPIHLAFSHDEEVGCIGVRSLIDELEKRPVKPRFVIVGEPTLMRLATGHKGKIAARATCCGVEGHSALAPKALNAIHLACDFVGFIRQSQKEIVEAGSWDESYDVPYTTLHVGQIEGGTALNIVPGKCTVDFEIRNIGRDDGTAILDRLVEGATRIAMKRRSVFPQADIRVDVMNEYPGLTTPLDSEVVRFARRIVDHPNPFNVAFGTEAGLFSSRLGVPAVVCGPGSMDQGHKPDEFVALSQIEACDRMMDRLLDECR</sequence>
<dbReference type="SUPFAM" id="SSF55031">
    <property type="entry name" value="Bacterial exopeptidase dimerisation domain"/>
    <property type="match status" value="1"/>
</dbReference>
<dbReference type="PANTHER" id="PTHR43808">
    <property type="entry name" value="ACETYLORNITHINE DEACETYLASE"/>
    <property type="match status" value="1"/>
</dbReference>
<protein>
    <submittedName>
        <fullName evidence="11">Acetylornithine deacetylase</fullName>
    </submittedName>
</protein>
<dbReference type="SUPFAM" id="SSF53187">
    <property type="entry name" value="Zn-dependent exopeptidases"/>
    <property type="match status" value="1"/>
</dbReference>
<keyword evidence="12" id="KW-1185">Reference proteome</keyword>
<name>A0A1H1XMF0_9BRAD</name>
<dbReference type="GO" id="GO:0046872">
    <property type="term" value="F:metal ion binding"/>
    <property type="evidence" value="ECO:0007669"/>
    <property type="project" value="UniProtKB-KW"/>
</dbReference>
<evidence type="ECO:0000256" key="1">
    <source>
        <dbReference type="ARBA" id="ARBA00001947"/>
    </source>
</evidence>
<evidence type="ECO:0000313" key="11">
    <source>
        <dbReference type="EMBL" id="SDT10400.1"/>
    </source>
</evidence>
<gene>
    <name evidence="11" type="ORF">SAMN05444158_4396</name>
</gene>
<evidence type="ECO:0000259" key="10">
    <source>
        <dbReference type="Pfam" id="PF07687"/>
    </source>
</evidence>
<evidence type="ECO:0000256" key="2">
    <source>
        <dbReference type="ARBA" id="ARBA00005691"/>
    </source>
</evidence>
<dbReference type="GO" id="GO:0006526">
    <property type="term" value="P:L-arginine biosynthetic process"/>
    <property type="evidence" value="ECO:0007669"/>
    <property type="project" value="UniProtKB-KW"/>
</dbReference>
<evidence type="ECO:0000313" key="12">
    <source>
        <dbReference type="Proteomes" id="UP000243904"/>
    </source>
</evidence>
<dbReference type="Pfam" id="PF07687">
    <property type="entry name" value="M20_dimer"/>
    <property type="match status" value="1"/>
</dbReference>
<keyword evidence="5" id="KW-0028">Amino-acid biosynthesis</keyword>
<evidence type="ECO:0000256" key="4">
    <source>
        <dbReference type="ARBA" id="ARBA00022571"/>
    </source>
</evidence>
<dbReference type="PROSITE" id="PS00758">
    <property type="entry name" value="ARGE_DAPE_CPG2_1"/>
    <property type="match status" value="1"/>
</dbReference>
<organism evidence="11 12">
    <name type="scientific">Bradyrhizobium canariense</name>
    <dbReference type="NCBI Taxonomy" id="255045"/>
    <lineage>
        <taxon>Bacteria</taxon>
        <taxon>Pseudomonadati</taxon>
        <taxon>Pseudomonadota</taxon>
        <taxon>Alphaproteobacteria</taxon>
        <taxon>Hyphomicrobiales</taxon>
        <taxon>Nitrobacteraceae</taxon>
        <taxon>Bradyrhizobium</taxon>
    </lineage>
</organism>
<dbReference type="AlphaFoldDB" id="A0A1H1XMF0"/>